<gene>
    <name evidence="3" type="ORF">KGQ19_28175</name>
</gene>
<feature type="signal peptide" evidence="2">
    <location>
        <begin position="1"/>
        <end position="26"/>
    </location>
</feature>
<evidence type="ECO:0000313" key="4">
    <source>
        <dbReference type="Proteomes" id="UP000730482"/>
    </source>
</evidence>
<organism evidence="3 4">
    <name type="scientific">Catenulispora pinistramenti</name>
    <dbReference type="NCBI Taxonomy" id="2705254"/>
    <lineage>
        <taxon>Bacteria</taxon>
        <taxon>Bacillati</taxon>
        <taxon>Actinomycetota</taxon>
        <taxon>Actinomycetes</taxon>
        <taxon>Catenulisporales</taxon>
        <taxon>Catenulisporaceae</taxon>
        <taxon>Catenulispora</taxon>
    </lineage>
</organism>
<dbReference type="Proteomes" id="UP000730482">
    <property type="component" value="Unassembled WGS sequence"/>
</dbReference>
<keyword evidence="2" id="KW-0732">Signal</keyword>
<evidence type="ECO:0000256" key="1">
    <source>
        <dbReference type="SAM" id="MobiDB-lite"/>
    </source>
</evidence>
<keyword evidence="4" id="KW-1185">Reference proteome</keyword>
<comment type="caution">
    <text evidence="3">The sequence shown here is derived from an EMBL/GenBank/DDBJ whole genome shotgun (WGS) entry which is preliminary data.</text>
</comment>
<protein>
    <recommendedName>
        <fullName evidence="5">Extracellular repeat protein, HAF family</fullName>
    </recommendedName>
</protein>
<dbReference type="InterPro" id="IPR014262">
    <property type="entry name" value="HAF_rpt"/>
</dbReference>
<accession>A0ABS5KXS5</accession>
<name>A0ABS5KXS5_9ACTN</name>
<proteinExistence type="predicted"/>
<dbReference type="RefSeq" id="WP_212014214.1">
    <property type="nucleotide sequence ID" value="NZ_JAAFYZ010000114.1"/>
</dbReference>
<feature type="chain" id="PRO_5046621992" description="Extracellular repeat protein, HAF family" evidence="2">
    <location>
        <begin position="27"/>
        <end position="389"/>
    </location>
</feature>
<dbReference type="EMBL" id="JAAFYZ010000114">
    <property type="protein sequence ID" value="MBS2550755.1"/>
    <property type="molecule type" value="Genomic_DNA"/>
</dbReference>
<dbReference type="NCBIfam" id="TIGR02913">
    <property type="entry name" value="HAF_rpt"/>
    <property type="match status" value="1"/>
</dbReference>
<feature type="compositionally biased region" description="Low complexity" evidence="1">
    <location>
        <begin position="26"/>
        <end position="50"/>
    </location>
</feature>
<reference evidence="3 4" key="1">
    <citation type="submission" date="2020-02" db="EMBL/GenBank/DDBJ databases">
        <title>Acidophilic actinobacteria isolated from forest soil.</title>
        <authorList>
            <person name="Golinska P."/>
        </authorList>
    </citation>
    <scope>NUCLEOTIDE SEQUENCE [LARGE SCALE GENOMIC DNA]</scope>
    <source>
        <strain evidence="3 4">NL8</strain>
    </source>
</reference>
<evidence type="ECO:0000313" key="3">
    <source>
        <dbReference type="EMBL" id="MBS2550755.1"/>
    </source>
</evidence>
<evidence type="ECO:0008006" key="5">
    <source>
        <dbReference type="Google" id="ProtNLM"/>
    </source>
</evidence>
<evidence type="ECO:0000256" key="2">
    <source>
        <dbReference type="SAM" id="SignalP"/>
    </source>
</evidence>
<feature type="region of interest" description="Disordered" evidence="1">
    <location>
        <begin position="26"/>
        <end position="62"/>
    </location>
</feature>
<sequence length="389" mass="38459">MIKRRTLTVVAAVCAAGLSAASGSSASAVSASSGVPSGSDSAPASDSTSVPGTDLNAGANSWTTAVGDNGDVTGAHSVSGQIHGFVWHGGTLVDLPPGANQDYSIANAVNAGGDVVGTGGNYGFGYVHAYEWKGGSPNGTDFGALYGNSFANAVNTAGEIAGQSQTSLSVTVGALLNSGVPTVLPDLGGSYTAPMYLNDAGTAAGYSLTPSGDQHAVVWIGGKLTDLGIGTAAGLNAQGQVLVASAQGKGTPFLWTNGVETTFGTGVQTVTGLNNAGQVVGTFLPAGSTTAHGFVWQNGQLTDLGAAFFPTAVNNVGQVLGNTAADSYGLGVVWYQGQVTTLAPTSGQYSEPEQLNDNGLVAGIVQGTQDATVWQLPAVSGAALQKRGG</sequence>